<dbReference type="GO" id="GO:0003723">
    <property type="term" value="F:RNA binding"/>
    <property type="evidence" value="ECO:0007669"/>
    <property type="project" value="InterPro"/>
</dbReference>
<dbReference type="InParanoid" id="N1JDH4"/>
<dbReference type="SMR" id="N1JDH4"/>
<dbReference type="InterPro" id="IPR016191">
    <property type="entry name" value="Ribonuclease/ribotoxin"/>
</dbReference>
<dbReference type="OrthoDB" id="3597759at2759"/>
<accession>N1JDH4</accession>
<keyword evidence="3" id="KW-0732">Signal</keyword>
<evidence type="ECO:0000313" key="5">
    <source>
        <dbReference type="Proteomes" id="UP000015441"/>
    </source>
</evidence>
<feature type="chain" id="PRO_5004107143" evidence="3">
    <location>
        <begin position="20"/>
        <end position="164"/>
    </location>
</feature>
<dbReference type="GO" id="GO:0016787">
    <property type="term" value="F:hydrolase activity"/>
    <property type="evidence" value="ECO:0007669"/>
    <property type="project" value="UniProtKB-KW"/>
</dbReference>
<sequence>MRSSILTSFSLLFSSYASASSIPGASSLERRHGLTHTQVHPINIVIVNDQKNDVHKPFFPTFGENDNFKCGKKIYKRTKIMKSLSKGCQVYKEQRQKSPFPSVFTAFQTQSHAPLLEWPLRWRRTWFLHFRGSRRVVFDDKCCLVGLVIRKRDGKYETCNPVSN</sequence>
<gene>
    <name evidence="4" type="ORF">BGHDH14_bgh02945</name>
</gene>
<evidence type="ECO:0000256" key="3">
    <source>
        <dbReference type="SAM" id="SignalP"/>
    </source>
</evidence>
<evidence type="ECO:0000256" key="2">
    <source>
        <dbReference type="ARBA" id="ARBA00022801"/>
    </source>
</evidence>
<dbReference type="STRING" id="546991.N1JDH4"/>
<keyword evidence="1" id="KW-0540">Nuclease</keyword>
<name>N1JDH4_BLUG1</name>
<dbReference type="GO" id="GO:0004521">
    <property type="term" value="F:RNA endonuclease activity"/>
    <property type="evidence" value="ECO:0007669"/>
    <property type="project" value="InterPro"/>
</dbReference>
<evidence type="ECO:0000256" key="1">
    <source>
        <dbReference type="ARBA" id="ARBA00022722"/>
    </source>
</evidence>
<keyword evidence="5" id="KW-1185">Reference proteome</keyword>
<dbReference type="SUPFAM" id="SSF53933">
    <property type="entry name" value="Microbial ribonucleases"/>
    <property type="match status" value="1"/>
</dbReference>
<keyword evidence="2" id="KW-0378">Hydrolase</keyword>
<dbReference type="Pfam" id="PF00545">
    <property type="entry name" value="Ribonuclease"/>
    <property type="match status" value="1"/>
</dbReference>
<evidence type="ECO:0000313" key="4">
    <source>
        <dbReference type="EMBL" id="CCU79810.1"/>
    </source>
</evidence>
<dbReference type="HOGENOM" id="CLU_1669085_0_0_1"/>
<dbReference type="AlphaFoldDB" id="N1JDH4"/>
<reference evidence="4 5" key="1">
    <citation type="journal article" date="2010" name="Science">
        <title>Genome expansion and gene loss in powdery mildew fungi reveal tradeoffs in extreme parasitism.</title>
        <authorList>
            <person name="Spanu P.D."/>
            <person name="Abbott J.C."/>
            <person name="Amselem J."/>
            <person name="Burgis T.A."/>
            <person name="Soanes D.M."/>
            <person name="Stueber K."/>
            <person name="Ver Loren van Themaat E."/>
            <person name="Brown J.K.M."/>
            <person name="Butcher S.A."/>
            <person name="Gurr S.J."/>
            <person name="Lebrun M.-H."/>
            <person name="Ridout C.J."/>
            <person name="Schulze-Lefert P."/>
            <person name="Talbot N.J."/>
            <person name="Ahmadinejad N."/>
            <person name="Ametz C."/>
            <person name="Barton G.R."/>
            <person name="Benjdia M."/>
            <person name="Bidzinski P."/>
            <person name="Bindschedler L.V."/>
            <person name="Both M."/>
            <person name="Brewer M.T."/>
            <person name="Cadle-Davidson L."/>
            <person name="Cadle-Davidson M.M."/>
            <person name="Collemare J."/>
            <person name="Cramer R."/>
            <person name="Frenkel O."/>
            <person name="Godfrey D."/>
            <person name="Harriman J."/>
            <person name="Hoede C."/>
            <person name="King B.C."/>
            <person name="Klages S."/>
            <person name="Kleemann J."/>
            <person name="Knoll D."/>
            <person name="Koti P.S."/>
            <person name="Kreplak J."/>
            <person name="Lopez-Ruiz F.J."/>
            <person name="Lu X."/>
            <person name="Maekawa T."/>
            <person name="Mahanil S."/>
            <person name="Micali C."/>
            <person name="Milgroom M.G."/>
            <person name="Montana G."/>
            <person name="Noir S."/>
            <person name="O'Connell R.J."/>
            <person name="Oberhaensli S."/>
            <person name="Parlange F."/>
            <person name="Pedersen C."/>
            <person name="Quesneville H."/>
            <person name="Reinhardt R."/>
            <person name="Rott M."/>
            <person name="Sacristan S."/>
            <person name="Schmidt S.M."/>
            <person name="Schoen M."/>
            <person name="Skamnioti P."/>
            <person name="Sommer H."/>
            <person name="Stephens A."/>
            <person name="Takahara H."/>
            <person name="Thordal-Christensen H."/>
            <person name="Vigouroux M."/>
            <person name="Wessling R."/>
            <person name="Wicker T."/>
            <person name="Panstruga R."/>
        </authorList>
    </citation>
    <scope>NUCLEOTIDE SEQUENCE [LARGE SCALE GENOMIC DNA]</scope>
    <source>
        <strain evidence="4">DH14</strain>
    </source>
</reference>
<organism evidence="4 5">
    <name type="scientific">Blumeria graminis f. sp. hordei (strain DH14)</name>
    <name type="common">Barley powdery mildew</name>
    <name type="synonym">Oidium monilioides f. sp. hordei</name>
    <dbReference type="NCBI Taxonomy" id="546991"/>
    <lineage>
        <taxon>Eukaryota</taxon>
        <taxon>Fungi</taxon>
        <taxon>Dikarya</taxon>
        <taxon>Ascomycota</taxon>
        <taxon>Pezizomycotina</taxon>
        <taxon>Leotiomycetes</taxon>
        <taxon>Erysiphales</taxon>
        <taxon>Erysiphaceae</taxon>
        <taxon>Blumeria</taxon>
        <taxon>Blumeria hordei</taxon>
    </lineage>
</organism>
<dbReference type="Proteomes" id="UP000015441">
    <property type="component" value="Unassembled WGS sequence"/>
</dbReference>
<dbReference type="EMBL" id="CAUH01004470">
    <property type="protein sequence ID" value="CCU79810.1"/>
    <property type="molecule type" value="Genomic_DNA"/>
</dbReference>
<dbReference type="InterPro" id="IPR000026">
    <property type="entry name" value="N1-like"/>
</dbReference>
<protein>
    <submittedName>
        <fullName evidence="4">Putative candidate secreted effector protein</fullName>
    </submittedName>
</protein>
<comment type="caution">
    <text evidence="4">The sequence shown here is derived from an EMBL/GenBank/DDBJ whole genome shotgun (WGS) entry which is preliminary data.</text>
</comment>
<feature type="signal peptide" evidence="3">
    <location>
        <begin position="1"/>
        <end position="19"/>
    </location>
</feature>
<dbReference type="Gene3D" id="3.10.450.30">
    <property type="entry name" value="Microbial ribonucleases"/>
    <property type="match status" value="1"/>
</dbReference>
<proteinExistence type="predicted"/>